<accession>A0AAD1R041</accession>
<dbReference type="Proteomes" id="UP001295444">
    <property type="component" value="Chromosome 01"/>
</dbReference>
<gene>
    <name evidence="1" type="ORF">PECUL_23A046319</name>
</gene>
<dbReference type="AlphaFoldDB" id="A0AAD1R041"/>
<organism evidence="1 2">
    <name type="scientific">Pelobates cultripes</name>
    <name type="common">Western spadefoot toad</name>
    <dbReference type="NCBI Taxonomy" id="61616"/>
    <lineage>
        <taxon>Eukaryota</taxon>
        <taxon>Metazoa</taxon>
        <taxon>Chordata</taxon>
        <taxon>Craniata</taxon>
        <taxon>Vertebrata</taxon>
        <taxon>Euteleostomi</taxon>
        <taxon>Amphibia</taxon>
        <taxon>Batrachia</taxon>
        <taxon>Anura</taxon>
        <taxon>Pelobatoidea</taxon>
        <taxon>Pelobatidae</taxon>
        <taxon>Pelobates</taxon>
    </lineage>
</organism>
<reference evidence="1" key="1">
    <citation type="submission" date="2022-03" db="EMBL/GenBank/DDBJ databases">
        <authorList>
            <person name="Alioto T."/>
            <person name="Alioto T."/>
            <person name="Gomez Garrido J."/>
        </authorList>
    </citation>
    <scope>NUCLEOTIDE SEQUENCE</scope>
</reference>
<dbReference type="EMBL" id="OW240912">
    <property type="protein sequence ID" value="CAH2220916.1"/>
    <property type="molecule type" value="Genomic_DNA"/>
</dbReference>
<sequence length="51" mass="5989">TNLEQKLLALQKAQTQDQDRTAAMEDKRHWKNSKYVVCLKISRLLSLPTYI</sequence>
<proteinExistence type="predicted"/>
<keyword evidence="2" id="KW-1185">Reference proteome</keyword>
<evidence type="ECO:0000313" key="1">
    <source>
        <dbReference type="EMBL" id="CAH2220916.1"/>
    </source>
</evidence>
<feature type="non-terminal residue" evidence="1">
    <location>
        <position position="1"/>
    </location>
</feature>
<protein>
    <submittedName>
        <fullName evidence="1">Uncharacterized protein</fullName>
    </submittedName>
</protein>
<name>A0AAD1R041_PELCU</name>
<evidence type="ECO:0000313" key="2">
    <source>
        <dbReference type="Proteomes" id="UP001295444"/>
    </source>
</evidence>